<dbReference type="InterPro" id="IPR014586">
    <property type="entry name" value="UCP033909"/>
</dbReference>
<dbReference type="PANTHER" id="PTHR36513:SF1">
    <property type="entry name" value="TRANSMEMBRANE PROTEIN"/>
    <property type="match status" value="1"/>
</dbReference>
<keyword evidence="2" id="KW-1185">Reference proteome</keyword>
<dbReference type="InterPro" id="IPR029058">
    <property type="entry name" value="AB_hydrolase_fold"/>
</dbReference>
<dbReference type="Gene3D" id="3.40.50.1820">
    <property type="entry name" value="alpha/beta hydrolase"/>
    <property type="match status" value="1"/>
</dbReference>
<accession>A0ABZ0HNM2</accession>
<dbReference type="GO" id="GO:0016787">
    <property type="term" value="F:hydrolase activity"/>
    <property type="evidence" value="ECO:0007669"/>
    <property type="project" value="UniProtKB-KW"/>
</dbReference>
<dbReference type="SUPFAM" id="SSF53474">
    <property type="entry name" value="alpha/beta-Hydrolases"/>
    <property type="match status" value="1"/>
</dbReference>
<reference evidence="1 2" key="1">
    <citation type="submission" date="2023-10" db="EMBL/GenBank/DDBJ databases">
        <title>Novel methanotroph of the genus Methylocapsa from a subarctic wetland.</title>
        <authorList>
            <person name="Belova S.E."/>
            <person name="Oshkin I.Y."/>
            <person name="Miroshnikov K."/>
            <person name="Dedysh S.N."/>
        </authorList>
    </citation>
    <scope>NUCLEOTIDE SEQUENCE [LARGE SCALE GENOMIC DNA]</scope>
    <source>
        <strain evidence="1 2">RX1</strain>
    </source>
</reference>
<dbReference type="PANTHER" id="PTHR36513">
    <property type="entry name" value="ABC TRANSMEMBRANE TYPE-1 DOMAIN-CONTAINING PROTEIN"/>
    <property type="match status" value="1"/>
</dbReference>
<sequence length="428" mass="45825">MSGNRLGQIRIRPPRRGPVSGRRLGGVLAVVLSTLSLAACSSNIKGFLVPVAEGAPGTSQVEMVVATTRLKASSPAEMFSGARAISPAFADIIVSIPPDGARRIGEVQWPQQVPGNPATDFVTRKADIIDRQQALALFHTLVQNAPKRQALVFVHGFNNRFEDAVFRFAQFVHDSGADVAPVLFTWPSKGSVLAYGYDRESASYSRDALEALLRALAKDPKVGEVSILAHSMGNWVTLEALRQMAIRDGKVAEKIRAVLLAAPDVDVDLAREQIATMGPQRPNFTLFVSEDDRALALSRKLWGGPRLGSIDPNVEPYKSDLARERINVVNLTTFRSTDELNHGKFSDNPKVVELIGQSLASGQTLTDSRVGLGESIMLTTTGAASTVGNAASLIVSAPVAIVDPLTREHLSDQADALGESLRGVPAAR</sequence>
<evidence type="ECO:0000313" key="2">
    <source>
        <dbReference type="Proteomes" id="UP001626536"/>
    </source>
</evidence>
<organism evidence="1 2">
    <name type="scientific">Methylocapsa polymorpha</name>
    <dbReference type="NCBI Taxonomy" id="3080828"/>
    <lineage>
        <taxon>Bacteria</taxon>
        <taxon>Pseudomonadati</taxon>
        <taxon>Pseudomonadota</taxon>
        <taxon>Alphaproteobacteria</taxon>
        <taxon>Hyphomicrobiales</taxon>
        <taxon>Beijerinckiaceae</taxon>
        <taxon>Methylocapsa</taxon>
    </lineage>
</organism>
<evidence type="ECO:0000313" key="1">
    <source>
        <dbReference type="EMBL" id="WOJ88902.1"/>
    </source>
</evidence>
<dbReference type="Pfam" id="PF05990">
    <property type="entry name" value="DUF900"/>
    <property type="match status" value="1"/>
</dbReference>
<dbReference type="InterPro" id="IPR010297">
    <property type="entry name" value="DUF900_hydrolase"/>
</dbReference>
<protein>
    <submittedName>
        <fullName evidence="1">Alpha/beta hydrolase</fullName>
    </submittedName>
</protein>
<dbReference type="Proteomes" id="UP001626536">
    <property type="component" value="Chromosome"/>
</dbReference>
<dbReference type="PIRSF" id="PIRSF033909">
    <property type="entry name" value="UCP033909"/>
    <property type="match status" value="1"/>
</dbReference>
<dbReference type="RefSeq" id="WP_407338340.1">
    <property type="nucleotide sequence ID" value="NZ_CP136862.1"/>
</dbReference>
<keyword evidence="1" id="KW-0378">Hydrolase</keyword>
<name>A0ABZ0HNM2_9HYPH</name>
<gene>
    <name evidence="1" type="ORF">RZS28_13945</name>
</gene>
<dbReference type="EMBL" id="CP136862">
    <property type="protein sequence ID" value="WOJ88902.1"/>
    <property type="molecule type" value="Genomic_DNA"/>
</dbReference>
<proteinExistence type="predicted"/>